<dbReference type="WBParaSite" id="ACRNAN_scaffold1542.g23663.t1">
    <property type="protein sequence ID" value="ACRNAN_scaffold1542.g23663.t1"/>
    <property type="gene ID" value="ACRNAN_scaffold1542.g23663"/>
</dbReference>
<dbReference type="AlphaFoldDB" id="A0A914CW15"/>
<feature type="coiled-coil region" evidence="1">
    <location>
        <begin position="135"/>
        <end position="162"/>
    </location>
</feature>
<evidence type="ECO:0000313" key="2">
    <source>
        <dbReference type="Proteomes" id="UP000887540"/>
    </source>
</evidence>
<organism evidence="2 3">
    <name type="scientific">Acrobeloides nanus</name>
    <dbReference type="NCBI Taxonomy" id="290746"/>
    <lineage>
        <taxon>Eukaryota</taxon>
        <taxon>Metazoa</taxon>
        <taxon>Ecdysozoa</taxon>
        <taxon>Nematoda</taxon>
        <taxon>Chromadorea</taxon>
        <taxon>Rhabditida</taxon>
        <taxon>Tylenchina</taxon>
        <taxon>Cephalobomorpha</taxon>
        <taxon>Cephaloboidea</taxon>
        <taxon>Cephalobidae</taxon>
        <taxon>Acrobeloides</taxon>
    </lineage>
</organism>
<reference evidence="3" key="1">
    <citation type="submission" date="2022-11" db="UniProtKB">
        <authorList>
            <consortium name="WormBaseParasite"/>
        </authorList>
    </citation>
    <scope>IDENTIFICATION</scope>
</reference>
<accession>A0A914CW15</accession>
<proteinExistence type="predicted"/>
<sequence>MASRGLKNITNTQQRQQHNVTAKVDVVKSIKICEFPEDDENFVNLKVHIKSGELENKKEGLKKTESLKNRGGHMRTHVLTEKFEIFEENAKVEVQSIGIQASPSQISTGVQTEVTVPLRCPDMPIEDLWAPIPTTAYLRRLAERLQKDIEREREELFDLMYKKNKLDRDNAKIEQDIQDCINYARRELKIANFGVEDKSPKEEKKVLNM</sequence>
<keyword evidence="1" id="KW-0175">Coiled coil</keyword>
<keyword evidence="2" id="KW-1185">Reference proteome</keyword>
<dbReference type="Proteomes" id="UP000887540">
    <property type="component" value="Unplaced"/>
</dbReference>
<protein>
    <submittedName>
        <fullName evidence="3">Uncharacterized protein</fullName>
    </submittedName>
</protein>
<evidence type="ECO:0000256" key="1">
    <source>
        <dbReference type="SAM" id="Coils"/>
    </source>
</evidence>
<name>A0A914CW15_9BILA</name>
<evidence type="ECO:0000313" key="3">
    <source>
        <dbReference type="WBParaSite" id="ACRNAN_scaffold1542.g23663.t1"/>
    </source>
</evidence>